<reference evidence="2" key="2">
    <citation type="submission" date="2025-09" db="UniProtKB">
        <authorList>
            <consortium name="Ensembl"/>
        </authorList>
    </citation>
    <scope>IDENTIFICATION</scope>
</reference>
<evidence type="ECO:0000313" key="2">
    <source>
        <dbReference type="Ensembl" id="ENSZALP00000014223.1"/>
    </source>
</evidence>
<feature type="compositionally biased region" description="Polar residues" evidence="1">
    <location>
        <begin position="8"/>
        <end position="18"/>
    </location>
</feature>
<dbReference type="Proteomes" id="UP000694413">
    <property type="component" value="Unassembled WGS sequence"/>
</dbReference>
<evidence type="ECO:0000313" key="3">
    <source>
        <dbReference type="Proteomes" id="UP000694413"/>
    </source>
</evidence>
<keyword evidence="3" id="KW-1185">Reference proteome</keyword>
<name>A0A8D2MZS8_ZONAL</name>
<accession>A0A8D2MZS8</accession>
<evidence type="ECO:0000256" key="1">
    <source>
        <dbReference type="SAM" id="MobiDB-lite"/>
    </source>
</evidence>
<feature type="region of interest" description="Disordered" evidence="1">
    <location>
        <begin position="1"/>
        <end position="21"/>
    </location>
</feature>
<proteinExistence type="predicted"/>
<organism evidence="2 3">
    <name type="scientific">Zonotrichia albicollis</name>
    <name type="common">White-throated sparrow</name>
    <name type="synonym">Fringilla albicollis</name>
    <dbReference type="NCBI Taxonomy" id="44394"/>
    <lineage>
        <taxon>Eukaryota</taxon>
        <taxon>Metazoa</taxon>
        <taxon>Chordata</taxon>
        <taxon>Craniata</taxon>
        <taxon>Vertebrata</taxon>
        <taxon>Euteleostomi</taxon>
        <taxon>Archelosauria</taxon>
        <taxon>Archosauria</taxon>
        <taxon>Dinosauria</taxon>
        <taxon>Saurischia</taxon>
        <taxon>Theropoda</taxon>
        <taxon>Coelurosauria</taxon>
        <taxon>Aves</taxon>
        <taxon>Neognathae</taxon>
        <taxon>Neoaves</taxon>
        <taxon>Telluraves</taxon>
        <taxon>Australaves</taxon>
        <taxon>Passeriformes</taxon>
        <taxon>Passerellidae</taxon>
        <taxon>Zonotrichia</taxon>
    </lineage>
</organism>
<protein>
    <submittedName>
        <fullName evidence="2">Uncharacterized protein</fullName>
    </submittedName>
</protein>
<dbReference type="AlphaFoldDB" id="A0A8D2MZS8"/>
<sequence length="94" mass="10881">MTCWETPGNGQHQNSQLQEGRPGLRRSCCVYAREFVREKKYKTEAEAFGWSFVFEDFVSEELKKKVTQKLEVNLKLQHFLTNTPCCGTVSPVHL</sequence>
<reference evidence="2" key="1">
    <citation type="submission" date="2025-08" db="UniProtKB">
        <authorList>
            <consortium name="Ensembl"/>
        </authorList>
    </citation>
    <scope>IDENTIFICATION</scope>
</reference>
<dbReference type="Ensembl" id="ENSZALT00000019308.1">
    <property type="protein sequence ID" value="ENSZALP00000014223.1"/>
    <property type="gene ID" value="ENSZALG00000011788.1"/>
</dbReference>